<dbReference type="InterPro" id="IPR017853">
    <property type="entry name" value="GH"/>
</dbReference>
<evidence type="ECO:0000256" key="2">
    <source>
        <dbReference type="ARBA" id="ARBA00004613"/>
    </source>
</evidence>
<dbReference type="PANTHER" id="PTHR11452:SF75">
    <property type="entry name" value="ALPHA-GALACTOSIDASE MEL1"/>
    <property type="match status" value="1"/>
</dbReference>
<dbReference type="PRINTS" id="PR00748">
    <property type="entry name" value="MELIBIASE"/>
</dbReference>
<dbReference type="Pfam" id="PF17801">
    <property type="entry name" value="Melibiase_C"/>
    <property type="match status" value="1"/>
</dbReference>
<feature type="chain" id="PRO_5026179493" description="Alpha-galactosidase" evidence="12">
    <location>
        <begin position="25"/>
        <end position="491"/>
    </location>
</feature>
<keyword evidence="10 11" id="KW-0326">Glycosidase</keyword>
<dbReference type="InterPro" id="IPR006215">
    <property type="entry name" value="Glyco_hydro_melibiase"/>
</dbReference>
<evidence type="ECO:0000256" key="9">
    <source>
        <dbReference type="ARBA" id="ARBA00023180"/>
    </source>
</evidence>
<dbReference type="InterPro" id="IPR013785">
    <property type="entry name" value="Aldolase_TIM"/>
</dbReference>
<dbReference type="OrthoDB" id="5795902at2759"/>
<evidence type="ECO:0000256" key="4">
    <source>
        <dbReference type="ARBA" id="ARBA00012755"/>
    </source>
</evidence>
<gene>
    <name evidence="14" type="ORF">K402DRAFT_335403</name>
</gene>
<evidence type="ECO:0000256" key="3">
    <source>
        <dbReference type="ARBA" id="ARBA00009743"/>
    </source>
</evidence>
<evidence type="ECO:0000256" key="8">
    <source>
        <dbReference type="ARBA" id="ARBA00023157"/>
    </source>
</evidence>
<dbReference type="Proteomes" id="UP000800041">
    <property type="component" value="Unassembled WGS sequence"/>
</dbReference>
<dbReference type="GO" id="GO:0004557">
    <property type="term" value="F:alpha-galactosidase activity"/>
    <property type="evidence" value="ECO:0007669"/>
    <property type="project" value="UniProtKB-EC"/>
</dbReference>
<comment type="catalytic activity">
    <reaction evidence="1 11">
        <text>Hydrolysis of terminal, non-reducing alpha-D-galactose residues in alpha-D-galactosides, including galactose oligosaccharides, galactomannans and galactolipids.</text>
        <dbReference type="EC" id="3.2.1.22"/>
    </reaction>
</comment>
<comment type="subcellular location">
    <subcellularLocation>
        <location evidence="2">Secreted</location>
    </subcellularLocation>
</comment>
<comment type="similarity">
    <text evidence="3 11">Belongs to the glycosyl hydrolase 27 family.</text>
</comment>
<evidence type="ECO:0000256" key="5">
    <source>
        <dbReference type="ARBA" id="ARBA00022525"/>
    </source>
</evidence>
<dbReference type="AlphaFoldDB" id="A0A6G1GW30"/>
<evidence type="ECO:0000256" key="11">
    <source>
        <dbReference type="RuleBase" id="RU361168"/>
    </source>
</evidence>
<dbReference type="PRINTS" id="PR00740">
    <property type="entry name" value="GLHYDRLASE27"/>
</dbReference>
<dbReference type="Gene3D" id="3.20.20.70">
    <property type="entry name" value="Aldolase class I"/>
    <property type="match status" value="1"/>
</dbReference>
<evidence type="ECO:0000256" key="12">
    <source>
        <dbReference type="SAM" id="SignalP"/>
    </source>
</evidence>
<sequence>MIWSSLPATAVIIVVFSLVAQVLAASGLSYNGLALTPQMGWDTFNAYALDYDEDILMKNAQRLVDLGLRDLGYNVVILDDAMTEKTRSHDGKLIANATRFPSGLKSISKRFHNMGLQFGVYSSAGRFTCGGYPASLGYEEQDAQWWADLGVDYLKHDNCFNEGQSGNPKLSHDRFAVMSKALNATGRKITYSLCNWGDDKPWEWASTISNSARISGDIYDSFSRPSAGCPCSQDDFYCQIPGYHCNVMNILGKASAIVSKNQPGYWNDLDMLEVGNGGMSYDEYKTHFSMWAIIKSPLIMGNKLDELSPEDYAILINPAVIAINQDPLGSAASRQWRVQEDKKDEYGYGEIQVWSGELANGDHIVAFINGGSGDQVISSTLVEVFDGLRNSPKVQKSWDVYDLWGADTVMSNEVAARILGGESKLSHAEGYFNASRHGFQDAIARNDSRVVGTYAKTVPAKGTLTADIPRHGVALFRLRETSEGKGQKDEL</sequence>
<protein>
    <recommendedName>
        <fullName evidence="4 11">Alpha-galactosidase</fullName>
        <ecNumber evidence="4 11">3.2.1.22</ecNumber>
    </recommendedName>
    <alternativeName>
        <fullName evidence="11">Melibiase</fullName>
    </alternativeName>
</protein>
<evidence type="ECO:0000313" key="14">
    <source>
        <dbReference type="EMBL" id="KAF1985014.1"/>
    </source>
</evidence>
<reference evidence="14" key="1">
    <citation type="journal article" date="2020" name="Stud. Mycol.">
        <title>101 Dothideomycetes genomes: a test case for predicting lifestyles and emergence of pathogens.</title>
        <authorList>
            <person name="Haridas S."/>
            <person name="Albert R."/>
            <person name="Binder M."/>
            <person name="Bloem J."/>
            <person name="Labutti K."/>
            <person name="Salamov A."/>
            <person name="Andreopoulos B."/>
            <person name="Baker S."/>
            <person name="Barry K."/>
            <person name="Bills G."/>
            <person name="Bluhm B."/>
            <person name="Cannon C."/>
            <person name="Castanera R."/>
            <person name="Culley D."/>
            <person name="Daum C."/>
            <person name="Ezra D."/>
            <person name="Gonzalez J."/>
            <person name="Henrissat B."/>
            <person name="Kuo A."/>
            <person name="Liang C."/>
            <person name="Lipzen A."/>
            <person name="Lutzoni F."/>
            <person name="Magnuson J."/>
            <person name="Mondo S."/>
            <person name="Nolan M."/>
            <person name="Ohm R."/>
            <person name="Pangilinan J."/>
            <person name="Park H.-J."/>
            <person name="Ramirez L."/>
            <person name="Alfaro M."/>
            <person name="Sun H."/>
            <person name="Tritt A."/>
            <person name="Yoshinaga Y."/>
            <person name="Zwiers L.-H."/>
            <person name="Turgeon B."/>
            <person name="Goodwin S."/>
            <person name="Spatafora J."/>
            <person name="Crous P."/>
            <person name="Grigoriev I."/>
        </authorList>
    </citation>
    <scope>NUCLEOTIDE SEQUENCE</scope>
    <source>
        <strain evidence="14">CBS 113979</strain>
    </source>
</reference>
<proteinExistence type="inferred from homology"/>
<feature type="signal peptide" evidence="12">
    <location>
        <begin position="1"/>
        <end position="24"/>
    </location>
</feature>
<keyword evidence="15" id="KW-1185">Reference proteome</keyword>
<dbReference type="PANTHER" id="PTHR11452">
    <property type="entry name" value="ALPHA-GALACTOSIDASE/ALPHA-N-ACETYLGALACTOSAMINIDASE"/>
    <property type="match status" value="1"/>
</dbReference>
<dbReference type="FunFam" id="3.20.20.70:FF:000202">
    <property type="entry name" value="Alpha-galactosidase"/>
    <property type="match status" value="1"/>
</dbReference>
<dbReference type="GO" id="GO:0005576">
    <property type="term" value="C:extracellular region"/>
    <property type="evidence" value="ECO:0007669"/>
    <property type="project" value="UniProtKB-SubCell"/>
</dbReference>
<evidence type="ECO:0000256" key="6">
    <source>
        <dbReference type="ARBA" id="ARBA00022729"/>
    </source>
</evidence>
<organism evidence="14 15">
    <name type="scientific">Aulographum hederae CBS 113979</name>
    <dbReference type="NCBI Taxonomy" id="1176131"/>
    <lineage>
        <taxon>Eukaryota</taxon>
        <taxon>Fungi</taxon>
        <taxon>Dikarya</taxon>
        <taxon>Ascomycota</taxon>
        <taxon>Pezizomycotina</taxon>
        <taxon>Dothideomycetes</taxon>
        <taxon>Pleosporomycetidae</taxon>
        <taxon>Aulographales</taxon>
        <taxon>Aulographaceae</taxon>
    </lineage>
</organism>
<keyword evidence="6 12" id="KW-0732">Signal</keyword>
<dbReference type="Gene3D" id="2.60.40.1180">
    <property type="entry name" value="Golgi alpha-mannosidase II"/>
    <property type="match status" value="1"/>
</dbReference>
<dbReference type="CDD" id="cd14792">
    <property type="entry name" value="GH27"/>
    <property type="match status" value="1"/>
</dbReference>
<dbReference type="EMBL" id="ML977164">
    <property type="protein sequence ID" value="KAF1985014.1"/>
    <property type="molecule type" value="Genomic_DNA"/>
</dbReference>
<dbReference type="Pfam" id="PF16499">
    <property type="entry name" value="Melibiase_2"/>
    <property type="match status" value="1"/>
</dbReference>
<keyword evidence="7 11" id="KW-0378">Hydrolase</keyword>
<feature type="domain" description="Alpha galactosidase C-terminal" evidence="13">
    <location>
        <begin position="349"/>
        <end position="409"/>
    </location>
</feature>
<keyword evidence="8 11" id="KW-1015">Disulfide bond</keyword>
<evidence type="ECO:0000256" key="7">
    <source>
        <dbReference type="ARBA" id="ARBA00022801"/>
    </source>
</evidence>
<dbReference type="InterPro" id="IPR013780">
    <property type="entry name" value="Glyco_hydro_b"/>
</dbReference>
<evidence type="ECO:0000313" key="15">
    <source>
        <dbReference type="Proteomes" id="UP000800041"/>
    </source>
</evidence>
<dbReference type="SUPFAM" id="SSF51011">
    <property type="entry name" value="Glycosyl hydrolase domain"/>
    <property type="match status" value="1"/>
</dbReference>
<evidence type="ECO:0000256" key="1">
    <source>
        <dbReference type="ARBA" id="ARBA00001255"/>
    </source>
</evidence>
<dbReference type="SUPFAM" id="SSF51445">
    <property type="entry name" value="(Trans)glycosidases"/>
    <property type="match status" value="1"/>
</dbReference>
<accession>A0A6G1GW30</accession>
<name>A0A6G1GW30_9PEZI</name>
<keyword evidence="5" id="KW-0964">Secreted</keyword>
<dbReference type="EC" id="3.2.1.22" evidence="4 11"/>
<dbReference type="InterPro" id="IPR002241">
    <property type="entry name" value="Glyco_hydro_27"/>
</dbReference>
<dbReference type="InterPro" id="IPR041233">
    <property type="entry name" value="Melibiase_C"/>
</dbReference>
<evidence type="ECO:0000259" key="13">
    <source>
        <dbReference type="Pfam" id="PF17801"/>
    </source>
</evidence>
<evidence type="ECO:0000256" key="10">
    <source>
        <dbReference type="ARBA" id="ARBA00023295"/>
    </source>
</evidence>
<keyword evidence="9" id="KW-0325">Glycoprotein</keyword>
<dbReference type="GO" id="GO:0005995">
    <property type="term" value="P:melibiose catabolic process"/>
    <property type="evidence" value="ECO:0007669"/>
    <property type="project" value="UniProtKB-ARBA"/>
</dbReference>